<reference evidence="2 3" key="1">
    <citation type="submission" date="2019-10" db="EMBL/GenBank/DDBJ databases">
        <title>Assembly and Annotation for the nematode Trichostrongylus colubriformis.</title>
        <authorList>
            <person name="Martin J."/>
        </authorList>
    </citation>
    <scope>NUCLEOTIDE SEQUENCE [LARGE SCALE GENOMIC DNA]</scope>
    <source>
        <strain evidence="2">G859</strain>
        <tissue evidence="2">Whole worm</tissue>
    </source>
</reference>
<comment type="caution">
    <text evidence="2">The sequence shown here is derived from an EMBL/GenBank/DDBJ whole genome shotgun (WGS) entry which is preliminary data.</text>
</comment>
<feature type="compositionally biased region" description="Basic and acidic residues" evidence="1">
    <location>
        <begin position="29"/>
        <end position="42"/>
    </location>
</feature>
<accession>A0AAN8FDF5</accession>
<proteinExistence type="predicted"/>
<dbReference type="AlphaFoldDB" id="A0AAN8FDF5"/>
<evidence type="ECO:0000313" key="2">
    <source>
        <dbReference type="EMBL" id="KAK5969433.1"/>
    </source>
</evidence>
<feature type="region of interest" description="Disordered" evidence="1">
    <location>
        <begin position="1"/>
        <end position="44"/>
    </location>
</feature>
<feature type="compositionally biased region" description="Basic and acidic residues" evidence="1">
    <location>
        <begin position="11"/>
        <end position="20"/>
    </location>
</feature>
<keyword evidence="3" id="KW-1185">Reference proteome</keyword>
<gene>
    <name evidence="2" type="ORF">GCK32_001417</name>
</gene>
<dbReference type="Proteomes" id="UP001331761">
    <property type="component" value="Unassembled WGS sequence"/>
</dbReference>
<name>A0AAN8FDF5_TRICO</name>
<protein>
    <submittedName>
        <fullName evidence="2">Uncharacterized protein</fullName>
    </submittedName>
</protein>
<dbReference type="EMBL" id="WIXE01020174">
    <property type="protein sequence ID" value="KAK5969433.1"/>
    <property type="molecule type" value="Genomic_DNA"/>
</dbReference>
<evidence type="ECO:0000256" key="1">
    <source>
        <dbReference type="SAM" id="MobiDB-lite"/>
    </source>
</evidence>
<sequence length="94" mass="10291">MNDAGRAVKNAAERVGDKTQETLNNAPRMDFESGKSHAEDPSNKIQEIGHTAKEKMNDAGQAVRNAAEKVGDKAEELRDQALQKWDKLTESGPD</sequence>
<organism evidence="2 3">
    <name type="scientific">Trichostrongylus colubriformis</name>
    <name type="common">Black scour worm</name>
    <dbReference type="NCBI Taxonomy" id="6319"/>
    <lineage>
        <taxon>Eukaryota</taxon>
        <taxon>Metazoa</taxon>
        <taxon>Ecdysozoa</taxon>
        <taxon>Nematoda</taxon>
        <taxon>Chromadorea</taxon>
        <taxon>Rhabditida</taxon>
        <taxon>Rhabditina</taxon>
        <taxon>Rhabditomorpha</taxon>
        <taxon>Strongyloidea</taxon>
        <taxon>Trichostrongylidae</taxon>
        <taxon>Trichostrongylus</taxon>
    </lineage>
</organism>
<evidence type="ECO:0000313" key="3">
    <source>
        <dbReference type="Proteomes" id="UP001331761"/>
    </source>
</evidence>